<feature type="signal peptide" evidence="2">
    <location>
        <begin position="1"/>
        <end position="18"/>
    </location>
</feature>
<organism evidence="3 4">
    <name type="scientific">Trichoderma semiorbis</name>
    <dbReference type="NCBI Taxonomy" id="1491008"/>
    <lineage>
        <taxon>Eukaryota</taxon>
        <taxon>Fungi</taxon>
        <taxon>Dikarya</taxon>
        <taxon>Ascomycota</taxon>
        <taxon>Pezizomycotina</taxon>
        <taxon>Sordariomycetes</taxon>
        <taxon>Hypocreomycetidae</taxon>
        <taxon>Hypocreales</taxon>
        <taxon>Hypocreaceae</taxon>
        <taxon>Trichoderma</taxon>
    </lineage>
</organism>
<evidence type="ECO:0000313" key="3">
    <source>
        <dbReference type="EMBL" id="KAH0526559.1"/>
    </source>
</evidence>
<evidence type="ECO:0000256" key="2">
    <source>
        <dbReference type="SAM" id="SignalP"/>
    </source>
</evidence>
<keyword evidence="4" id="KW-1185">Reference proteome</keyword>
<keyword evidence="2" id="KW-0732">Signal</keyword>
<dbReference type="EMBL" id="JAIMJC010000004">
    <property type="protein sequence ID" value="KAH0526559.1"/>
    <property type="molecule type" value="Genomic_DNA"/>
</dbReference>
<gene>
    <name evidence="3" type="ORF">TsFJ059_009862</name>
</gene>
<feature type="region of interest" description="Disordered" evidence="1">
    <location>
        <begin position="49"/>
        <end position="127"/>
    </location>
</feature>
<comment type="caution">
    <text evidence="3">The sequence shown here is derived from an EMBL/GenBank/DDBJ whole genome shotgun (WGS) entry which is preliminary data.</text>
</comment>
<feature type="chain" id="PRO_5040491021" evidence="2">
    <location>
        <begin position="19"/>
        <end position="127"/>
    </location>
</feature>
<evidence type="ECO:0000313" key="4">
    <source>
        <dbReference type="Proteomes" id="UP000826573"/>
    </source>
</evidence>
<dbReference type="AlphaFoldDB" id="A0A9P8HJS9"/>
<accession>A0A9P8HJS9</accession>
<name>A0A9P8HJS9_9HYPO</name>
<reference evidence="3 4" key="1">
    <citation type="submission" date="2021-08" db="EMBL/GenBank/DDBJ databases">
        <title>The highly contiguous genome resource for Trichoderma semiorbis FJ059, a fungal antagonistic to plant pathogens.</title>
        <authorList>
            <person name="Liu T."/>
        </authorList>
    </citation>
    <scope>NUCLEOTIDE SEQUENCE [LARGE SCALE GENOMIC DNA]</scope>
    <source>
        <strain evidence="3 4">FJ059</strain>
    </source>
</reference>
<proteinExistence type="predicted"/>
<feature type="compositionally biased region" description="Basic and acidic residues" evidence="1">
    <location>
        <begin position="64"/>
        <end position="121"/>
    </location>
</feature>
<evidence type="ECO:0000256" key="1">
    <source>
        <dbReference type="SAM" id="MobiDB-lite"/>
    </source>
</evidence>
<sequence>MKASLALLVATCASGSLARSLGDINPEVDARSVVVGDSGHVEAYPVYAYPYDDETSITGGGPGDGKDDGKGKGKGKDDGKGKGKGKGKDDGKGKGKDDGKGKGKGKDDGKGKGKGKDDGKRERKGQR</sequence>
<dbReference type="Proteomes" id="UP000826573">
    <property type="component" value="Unassembled WGS sequence"/>
</dbReference>
<protein>
    <submittedName>
        <fullName evidence="3">Uncharacterized protein</fullName>
    </submittedName>
</protein>